<keyword evidence="1 2" id="KW-0238">DNA-binding</keyword>
<dbReference type="PROSITE" id="PS50977">
    <property type="entry name" value="HTH_TETR_2"/>
    <property type="match status" value="1"/>
</dbReference>
<dbReference type="Pfam" id="PF00440">
    <property type="entry name" value="TetR_N"/>
    <property type="match status" value="1"/>
</dbReference>
<dbReference type="SUPFAM" id="SSF46689">
    <property type="entry name" value="Homeodomain-like"/>
    <property type="match status" value="1"/>
</dbReference>
<dbReference type="InterPro" id="IPR009057">
    <property type="entry name" value="Homeodomain-like_sf"/>
</dbReference>
<dbReference type="Proteomes" id="UP000568380">
    <property type="component" value="Unassembled WGS sequence"/>
</dbReference>
<protein>
    <submittedName>
        <fullName evidence="4">AcrR family transcriptional regulator</fullName>
    </submittedName>
</protein>
<dbReference type="PRINTS" id="PR00455">
    <property type="entry name" value="HTHTETR"/>
</dbReference>
<evidence type="ECO:0000313" key="5">
    <source>
        <dbReference type="Proteomes" id="UP000568380"/>
    </source>
</evidence>
<dbReference type="InterPro" id="IPR001647">
    <property type="entry name" value="HTH_TetR"/>
</dbReference>
<dbReference type="Pfam" id="PF17932">
    <property type="entry name" value="TetR_C_24"/>
    <property type="match status" value="1"/>
</dbReference>
<dbReference type="InterPro" id="IPR041490">
    <property type="entry name" value="KstR2_TetR_C"/>
</dbReference>
<gene>
    <name evidence="4" type="ORF">HNR40_007570</name>
</gene>
<dbReference type="PROSITE" id="PS01081">
    <property type="entry name" value="HTH_TETR_1"/>
    <property type="match status" value="1"/>
</dbReference>
<dbReference type="RefSeq" id="WP_221341311.1">
    <property type="nucleotide sequence ID" value="NZ_JACHIN010000012.1"/>
</dbReference>
<feature type="DNA-binding region" description="H-T-H motif" evidence="2">
    <location>
        <begin position="38"/>
        <end position="57"/>
    </location>
</feature>
<dbReference type="PANTHER" id="PTHR30055:SF200">
    <property type="entry name" value="HTH-TYPE TRANSCRIPTIONAL REPRESSOR BDCR"/>
    <property type="match status" value="1"/>
</dbReference>
<dbReference type="EMBL" id="JACHIN010000012">
    <property type="protein sequence ID" value="MBB5082075.1"/>
    <property type="molecule type" value="Genomic_DNA"/>
</dbReference>
<dbReference type="GO" id="GO:0003700">
    <property type="term" value="F:DNA-binding transcription factor activity"/>
    <property type="evidence" value="ECO:0007669"/>
    <property type="project" value="TreeGrafter"/>
</dbReference>
<dbReference type="InterPro" id="IPR050109">
    <property type="entry name" value="HTH-type_TetR-like_transc_reg"/>
</dbReference>
<feature type="domain" description="HTH tetR-type" evidence="3">
    <location>
        <begin position="15"/>
        <end position="75"/>
    </location>
</feature>
<dbReference type="AlphaFoldDB" id="A0A7W8EII5"/>
<sequence>MPPRSRATVATPAKIPPAERILAAAEQLFFTQGFKGTSVRDITAASGLTPAALYNHFPSKEEVLFTLVSRATDEGERMLNDAVAAAAADPESQLRALAYASALFHARHRASAMIATFEYVHLPEAQRAVIVERRRGLRTRLERTLEHGVRSGVFELPAVRGDATKLTATAIVNLVLRATEFFGPFPAVKDEELAGLHADLACRMVLAR</sequence>
<evidence type="ECO:0000259" key="3">
    <source>
        <dbReference type="PROSITE" id="PS50977"/>
    </source>
</evidence>
<dbReference type="InterPro" id="IPR023772">
    <property type="entry name" value="DNA-bd_HTH_TetR-type_CS"/>
</dbReference>
<dbReference type="GO" id="GO:0000976">
    <property type="term" value="F:transcription cis-regulatory region binding"/>
    <property type="evidence" value="ECO:0007669"/>
    <property type="project" value="TreeGrafter"/>
</dbReference>
<evidence type="ECO:0000256" key="2">
    <source>
        <dbReference type="PROSITE-ProRule" id="PRU00335"/>
    </source>
</evidence>
<evidence type="ECO:0000313" key="4">
    <source>
        <dbReference type="EMBL" id="MBB5082075.1"/>
    </source>
</evidence>
<reference evidence="4 5" key="1">
    <citation type="submission" date="2020-08" db="EMBL/GenBank/DDBJ databases">
        <title>Genomic Encyclopedia of Type Strains, Phase IV (KMG-IV): sequencing the most valuable type-strain genomes for metagenomic binning, comparative biology and taxonomic classification.</title>
        <authorList>
            <person name="Goeker M."/>
        </authorList>
    </citation>
    <scope>NUCLEOTIDE SEQUENCE [LARGE SCALE GENOMIC DNA]</scope>
    <source>
        <strain evidence="4 5">DSM 45385</strain>
    </source>
</reference>
<organism evidence="4 5">
    <name type="scientific">Nonomuraea endophytica</name>
    <dbReference type="NCBI Taxonomy" id="714136"/>
    <lineage>
        <taxon>Bacteria</taxon>
        <taxon>Bacillati</taxon>
        <taxon>Actinomycetota</taxon>
        <taxon>Actinomycetes</taxon>
        <taxon>Streptosporangiales</taxon>
        <taxon>Streptosporangiaceae</taxon>
        <taxon>Nonomuraea</taxon>
    </lineage>
</organism>
<dbReference type="Gene3D" id="1.10.357.10">
    <property type="entry name" value="Tetracycline Repressor, domain 2"/>
    <property type="match status" value="1"/>
</dbReference>
<keyword evidence="5" id="KW-1185">Reference proteome</keyword>
<dbReference type="PANTHER" id="PTHR30055">
    <property type="entry name" value="HTH-TYPE TRANSCRIPTIONAL REGULATOR RUTR"/>
    <property type="match status" value="1"/>
</dbReference>
<evidence type="ECO:0000256" key="1">
    <source>
        <dbReference type="ARBA" id="ARBA00023125"/>
    </source>
</evidence>
<comment type="caution">
    <text evidence="4">The sequence shown here is derived from an EMBL/GenBank/DDBJ whole genome shotgun (WGS) entry which is preliminary data.</text>
</comment>
<dbReference type="InterPro" id="IPR036271">
    <property type="entry name" value="Tet_transcr_reg_TetR-rel_C_sf"/>
</dbReference>
<accession>A0A7W8EII5</accession>
<name>A0A7W8EII5_9ACTN</name>
<proteinExistence type="predicted"/>
<dbReference type="SUPFAM" id="SSF48498">
    <property type="entry name" value="Tetracyclin repressor-like, C-terminal domain"/>
    <property type="match status" value="1"/>
</dbReference>